<dbReference type="RefSeq" id="WP_061947306.1">
    <property type="nucleotide sequence ID" value="NZ_LTAO01000001.1"/>
</dbReference>
<dbReference type="AlphaFoldDB" id="A0A161PM50"/>
<dbReference type="STRING" id="519424.AZF04_01745"/>
<evidence type="ECO:0000313" key="2">
    <source>
        <dbReference type="EMBL" id="KYG35083.1"/>
    </source>
</evidence>
<evidence type="ECO:0000313" key="3">
    <source>
        <dbReference type="Proteomes" id="UP000075806"/>
    </source>
</evidence>
<evidence type="ECO:0000256" key="1">
    <source>
        <dbReference type="SAM" id="Phobius"/>
    </source>
</evidence>
<dbReference type="Proteomes" id="UP000075806">
    <property type="component" value="Unassembled WGS sequence"/>
</dbReference>
<feature type="transmembrane region" description="Helical" evidence="1">
    <location>
        <begin position="58"/>
        <end position="79"/>
    </location>
</feature>
<protein>
    <submittedName>
        <fullName evidence="2">Uncharacterized protein</fullName>
    </submittedName>
</protein>
<sequence>MFSFKKVESDKLLPYVMSIGVILILTSLIVPMVAILFIQDFLFFSSSHWTFIRPSEAFIGFGLGMVWIAVVLFSLFFSMKWSEIKDKDYRWGPLHVLLGCLSIPIFLLSIYHYIYLDEQGVHEISIWSFSEEGILWEDIDHTTRLVQEGSQITISYTFSDGERDITIPHDPQDYLTNTAIDRAIDTHQLMIIDEIQSSD</sequence>
<name>A0A161PM50_9BACI</name>
<proteinExistence type="predicted"/>
<keyword evidence="1" id="KW-0812">Transmembrane</keyword>
<organism evidence="2 3">
    <name type="scientific">Alkalihalobacillus trypoxylicola</name>
    <dbReference type="NCBI Taxonomy" id="519424"/>
    <lineage>
        <taxon>Bacteria</taxon>
        <taxon>Bacillati</taxon>
        <taxon>Bacillota</taxon>
        <taxon>Bacilli</taxon>
        <taxon>Bacillales</taxon>
        <taxon>Bacillaceae</taxon>
        <taxon>Alkalihalobacillus</taxon>
    </lineage>
</organism>
<gene>
    <name evidence="2" type="ORF">AZF04_01745</name>
</gene>
<feature type="transmembrane region" description="Helical" evidence="1">
    <location>
        <begin position="91"/>
        <end position="114"/>
    </location>
</feature>
<reference evidence="2" key="1">
    <citation type="submission" date="2016-02" db="EMBL/GenBank/DDBJ databases">
        <title>Genome sequence of Bacillus trypoxylicola KCTC 13244(T).</title>
        <authorList>
            <person name="Jeong H."/>
            <person name="Park S.-H."/>
            <person name="Choi S.-K."/>
        </authorList>
    </citation>
    <scope>NUCLEOTIDE SEQUENCE [LARGE SCALE GENOMIC DNA]</scope>
    <source>
        <strain evidence="2">KCTC 13244</strain>
    </source>
</reference>
<dbReference type="EMBL" id="LTAO01000001">
    <property type="protein sequence ID" value="KYG35083.1"/>
    <property type="molecule type" value="Genomic_DNA"/>
</dbReference>
<feature type="transmembrane region" description="Helical" evidence="1">
    <location>
        <begin position="12"/>
        <end position="38"/>
    </location>
</feature>
<keyword evidence="1" id="KW-0472">Membrane</keyword>
<keyword evidence="3" id="KW-1185">Reference proteome</keyword>
<accession>A0A161PM50</accession>
<comment type="caution">
    <text evidence="2">The sequence shown here is derived from an EMBL/GenBank/DDBJ whole genome shotgun (WGS) entry which is preliminary data.</text>
</comment>
<dbReference type="OrthoDB" id="2449392at2"/>
<keyword evidence="1" id="KW-1133">Transmembrane helix</keyword>